<proteinExistence type="predicted"/>
<reference evidence="2" key="1">
    <citation type="journal article" date="2011" name="PLoS Genet.">
        <title>Genomic analysis of the necrotrophic fungal pathogens Sclerotinia sclerotiorum and Botrytis cinerea.</title>
        <authorList>
            <person name="Amselem J."/>
            <person name="Cuomo C.A."/>
            <person name="van Kan J.A."/>
            <person name="Viaud M."/>
            <person name="Benito E.P."/>
            <person name="Couloux A."/>
            <person name="Coutinho P.M."/>
            <person name="de Vries R.P."/>
            <person name="Dyer P.S."/>
            <person name="Fillinger S."/>
            <person name="Fournier E."/>
            <person name="Gout L."/>
            <person name="Hahn M."/>
            <person name="Kohn L."/>
            <person name="Lapalu N."/>
            <person name="Plummer K.M."/>
            <person name="Pradier J.M."/>
            <person name="Quevillon E."/>
            <person name="Sharon A."/>
            <person name="Simon A."/>
            <person name="ten Have A."/>
            <person name="Tudzynski B."/>
            <person name="Tudzynski P."/>
            <person name="Wincker P."/>
            <person name="Andrew M."/>
            <person name="Anthouard V."/>
            <person name="Beever R.E."/>
            <person name="Beffa R."/>
            <person name="Benoit I."/>
            <person name="Bouzid O."/>
            <person name="Brault B."/>
            <person name="Chen Z."/>
            <person name="Choquer M."/>
            <person name="Collemare J."/>
            <person name="Cotton P."/>
            <person name="Danchin E.G."/>
            <person name="Da Silva C."/>
            <person name="Gautier A."/>
            <person name="Giraud C."/>
            <person name="Giraud T."/>
            <person name="Gonzalez C."/>
            <person name="Grossetete S."/>
            <person name="Guldener U."/>
            <person name="Henrissat B."/>
            <person name="Howlett B.J."/>
            <person name="Kodira C."/>
            <person name="Kretschmer M."/>
            <person name="Lappartient A."/>
            <person name="Leroch M."/>
            <person name="Levis C."/>
            <person name="Mauceli E."/>
            <person name="Neuveglise C."/>
            <person name="Oeser B."/>
            <person name="Pearson M."/>
            <person name="Poulain J."/>
            <person name="Poussereau N."/>
            <person name="Quesneville H."/>
            <person name="Rascle C."/>
            <person name="Schumacher J."/>
            <person name="Segurens B."/>
            <person name="Sexton A."/>
            <person name="Silva E."/>
            <person name="Sirven C."/>
            <person name="Soanes D.M."/>
            <person name="Talbot N.J."/>
            <person name="Templeton M."/>
            <person name="Yandava C."/>
            <person name="Yarden O."/>
            <person name="Zeng Q."/>
            <person name="Rollins J.A."/>
            <person name="Lebrun M.H."/>
            <person name="Dickman M."/>
        </authorList>
    </citation>
    <scope>NUCLEOTIDE SEQUENCE [LARGE SCALE GENOMIC DNA]</scope>
    <source>
        <strain evidence="2">T4</strain>
    </source>
</reference>
<protein>
    <submittedName>
        <fullName evidence="1">Uncharacterized protein</fullName>
    </submittedName>
</protein>
<dbReference type="HOGENOM" id="CLU_2941417_0_0_1"/>
<name>G2XTK0_BOTF4</name>
<dbReference type="AlphaFoldDB" id="G2XTK0"/>
<gene>
    <name evidence="1" type="ORF">BofuT4_uP062660.1</name>
</gene>
<accession>G2XTK0</accession>
<organism evidence="1 2">
    <name type="scientific">Botryotinia fuckeliana (strain T4)</name>
    <name type="common">Noble rot fungus</name>
    <name type="synonym">Botrytis cinerea</name>
    <dbReference type="NCBI Taxonomy" id="999810"/>
    <lineage>
        <taxon>Eukaryota</taxon>
        <taxon>Fungi</taxon>
        <taxon>Dikarya</taxon>
        <taxon>Ascomycota</taxon>
        <taxon>Pezizomycotina</taxon>
        <taxon>Leotiomycetes</taxon>
        <taxon>Helotiales</taxon>
        <taxon>Sclerotiniaceae</taxon>
        <taxon>Botrytis</taxon>
    </lineage>
</organism>
<dbReference type="EMBL" id="FQ790266">
    <property type="protein sequence ID" value="CCD33868.1"/>
    <property type="molecule type" value="Genomic_DNA"/>
</dbReference>
<dbReference type="Proteomes" id="UP000008177">
    <property type="component" value="Unplaced contigs"/>
</dbReference>
<dbReference type="InParanoid" id="G2XTK0"/>
<evidence type="ECO:0000313" key="1">
    <source>
        <dbReference type="EMBL" id="CCD33868.1"/>
    </source>
</evidence>
<evidence type="ECO:0000313" key="2">
    <source>
        <dbReference type="Proteomes" id="UP000008177"/>
    </source>
</evidence>
<sequence>MFLTNDRATLFMLKASRVPSTREQHEMVFFGARRPWTVRGAVEDATSKLWFQGCLAVRCS</sequence>